<accession>A0A0R3RWA8</accession>
<dbReference type="AlphaFoldDB" id="A0A0R3RWA8"/>
<name>A0A0R3RWA8_9BILA</name>
<sequence>MTNTDHNDQKSKSITVTPMSIADWNGLQAVRCVAFHISVWWELGGAWVENLNWQFWSRSCGFLVISYHRVTDAFILLLSNSVAKAEGQYNNCEESYSSQVKTRNSISCWKFSEERIRTWFFIILYCCTVAYF</sequence>
<dbReference type="Proteomes" id="UP000050640">
    <property type="component" value="Unplaced"/>
</dbReference>
<evidence type="ECO:0000313" key="1">
    <source>
        <dbReference type="Proteomes" id="UP000050640"/>
    </source>
</evidence>
<protein>
    <submittedName>
        <fullName evidence="2">7TM_GPCR_Srx domain-containing protein</fullName>
    </submittedName>
</protein>
<evidence type="ECO:0000313" key="2">
    <source>
        <dbReference type="WBParaSite" id="EEL_0000643701-mRNA-1"/>
    </source>
</evidence>
<reference evidence="2" key="1">
    <citation type="submission" date="2017-02" db="UniProtKB">
        <authorList>
            <consortium name="WormBaseParasite"/>
        </authorList>
    </citation>
    <scope>IDENTIFICATION</scope>
</reference>
<organism evidence="1 2">
    <name type="scientific">Elaeophora elaphi</name>
    <dbReference type="NCBI Taxonomy" id="1147741"/>
    <lineage>
        <taxon>Eukaryota</taxon>
        <taxon>Metazoa</taxon>
        <taxon>Ecdysozoa</taxon>
        <taxon>Nematoda</taxon>
        <taxon>Chromadorea</taxon>
        <taxon>Rhabditida</taxon>
        <taxon>Spirurina</taxon>
        <taxon>Spiruromorpha</taxon>
        <taxon>Filarioidea</taxon>
        <taxon>Onchocercidae</taxon>
        <taxon>Elaeophora</taxon>
    </lineage>
</organism>
<keyword evidence="1" id="KW-1185">Reference proteome</keyword>
<proteinExistence type="predicted"/>
<dbReference type="WBParaSite" id="EEL_0000643701-mRNA-1">
    <property type="protein sequence ID" value="EEL_0000643701-mRNA-1"/>
    <property type="gene ID" value="EEL_0000643701"/>
</dbReference>